<feature type="transmembrane region" description="Helical" evidence="6">
    <location>
        <begin position="555"/>
        <end position="580"/>
    </location>
</feature>
<name>J3PB27_GAET3</name>
<keyword evidence="3" id="KW-0285">Flavoprotein</keyword>
<evidence type="ECO:0000256" key="4">
    <source>
        <dbReference type="ARBA" id="ARBA00022827"/>
    </source>
</evidence>
<dbReference type="InterPro" id="IPR050562">
    <property type="entry name" value="FAD_mOase_fung"/>
</dbReference>
<sequence length="844" mass="92704">MAPKPFRAIIVGGGVGGLTLANILEQLDIDYVLLESYRDFSPQAGASIAMMPGGQRILEQLGCKQAFVEGVPSLDTTTPTVQGKPIFIFRGYNENMIKRTGHGVAFNDRQVLLRVLHDNVKDKSKLLLNKHVAKVTTTDAGAAVETKEGDVFEGDIIVGVDGIRSTVREEMWRIASKASPGYFPKDEWKRVPIEFKCLFGICRSHKRIPTGSVVTGISRGHSYLILSGPESKLYYFLFVKLPKPITADKTPRYSTEDAKALAEDHRHDAIIDDCTFGQIFDNSISFGMTPIHEHVFEKWHYGRVITLGDAAHKPNPISGHGGNGAIESVAELANQLKRRLDSLSPGARLSAEDVGSVFRDTQTVRFERAKTFVQFSHDQQDFNAPSGALGFLGIRVAPWLLSEEIMTELQLHLAVDAVRIEALPVPFHPHYIPWTDELPAKPIKHSWVPRAVVALVLLGLTYAAGYGITGVKTVPESFLGHPFRDFYTGQQGIDNLLDLLTRVFSLVVGSPSLENRLQVIYFLAILTPMVLIWMVEAHRRGNLQSILGRLVIWPSIYAVGYQIFSIARVGPIYFLATMFAGRKDMYYRQSSRVVDQDVARALLPAVSLAFVLPTICMLLPLWGAPAAWLDFMTFWQVAPVLVGPLTSFLASVIRSARLAGDKTAAAAVAATEDYAAAHGGTTVVGSVGHDELYRNIDLPHLLTAYTAAFYSAAAMHVAVAVYVLASPDASLRGVFLNLPCWPWSDGAATWSADAASTAEVAIVIFRWDFVVYAATLLVWCLHTVAEMRRVGYVRTADAWKAAVAVAASFVLVGPGAMYAATWYWREKAIASQSKMEEGEAKKVR</sequence>
<protein>
    <recommendedName>
        <fullName evidence="7">FAD-binding domain-containing protein</fullName>
    </recommendedName>
</protein>
<dbReference type="InterPro" id="IPR002938">
    <property type="entry name" value="FAD-bd"/>
</dbReference>
<feature type="transmembrane region" description="Helical" evidence="6">
    <location>
        <begin position="519"/>
        <end position="535"/>
    </location>
</feature>
<dbReference type="Proteomes" id="UP000006039">
    <property type="component" value="Unassembled WGS sequence"/>
</dbReference>
<keyword evidence="5" id="KW-0560">Oxidoreductase</keyword>
<feature type="transmembrane region" description="Helical" evidence="6">
    <location>
        <begin position="447"/>
        <end position="468"/>
    </location>
</feature>
<dbReference type="HOGENOM" id="CLU_009665_12_0_1"/>
<dbReference type="RefSeq" id="XP_009226840.1">
    <property type="nucleotide sequence ID" value="XM_009228576.1"/>
</dbReference>
<dbReference type="VEuPathDB" id="FungiDB:GGTG_10701"/>
<accession>J3PB27</accession>
<dbReference type="PANTHER" id="PTHR47356">
    <property type="entry name" value="FAD-DEPENDENT MONOOXYGENASE ASQG-RELATED"/>
    <property type="match status" value="1"/>
</dbReference>
<evidence type="ECO:0000256" key="2">
    <source>
        <dbReference type="ARBA" id="ARBA00007992"/>
    </source>
</evidence>
<dbReference type="Pfam" id="PF01494">
    <property type="entry name" value="FAD_binding_3"/>
    <property type="match status" value="1"/>
</dbReference>
<reference evidence="8" key="3">
    <citation type="submission" date="2010-09" db="EMBL/GenBank/DDBJ databases">
        <title>Annotation of Gaeumannomyces graminis var. tritici R3-111a-1.</title>
        <authorList>
            <consortium name="The Broad Institute Genome Sequencing Platform"/>
            <person name="Ma L.-J."/>
            <person name="Dead R."/>
            <person name="Young S.K."/>
            <person name="Zeng Q."/>
            <person name="Gargeya S."/>
            <person name="Fitzgerald M."/>
            <person name="Haas B."/>
            <person name="Abouelleil A."/>
            <person name="Alvarado L."/>
            <person name="Arachchi H.M."/>
            <person name="Berlin A."/>
            <person name="Brown A."/>
            <person name="Chapman S.B."/>
            <person name="Chen Z."/>
            <person name="Dunbar C."/>
            <person name="Freedman E."/>
            <person name="Gearin G."/>
            <person name="Gellesch M."/>
            <person name="Goldberg J."/>
            <person name="Griggs A."/>
            <person name="Gujja S."/>
            <person name="Heiman D."/>
            <person name="Howarth C."/>
            <person name="Larson L."/>
            <person name="Lui A."/>
            <person name="MacDonald P.J.P."/>
            <person name="Mehta T."/>
            <person name="Montmayeur A."/>
            <person name="Murphy C."/>
            <person name="Neiman D."/>
            <person name="Pearson M."/>
            <person name="Priest M."/>
            <person name="Roberts A."/>
            <person name="Saif S."/>
            <person name="Shea T."/>
            <person name="Shenoy N."/>
            <person name="Sisk P."/>
            <person name="Stolte C."/>
            <person name="Sykes S."/>
            <person name="Yandava C."/>
            <person name="Wortman J."/>
            <person name="Nusbaum C."/>
            <person name="Birren B."/>
        </authorList>
    </citation>
    <scope>NUCLEOTIDE SEQUENCE</scope>
    <source>
        <strain evidence="8">R3-111a-1</strain>
    </source>
</reference>
<keyword evidence="10" id="KW-1185">Reference proteome</keyword>
<reference evidence="10" key="1">
    <citation type="submission" date="2010-07" db="EMBL/GenBank/DDBJ databases">
        <title>The genome sequence of Gaeumannomyces graminis var. tritici strain R3-111a-1.</title>
        <authorList>
            <consortium name="The Broad Institute Genome Sequencing Platform"/>
            <person name="Ma L.-J."/>
            <person name="Dead R."/>
            <person name="Young S."/>
            <person name="Zeng Q."/>
            <person name="Koehrsen M."/>
            <person name="Alvarado L."/>
            <person name="Berlin A."/>
            <person name="Chapman S.B."/>
            <person name="Chen Z."/>
            <person name="Freedman E."/>
            <person name="Gellesch M."/>
            <person name="Goldberg J."/>
            <person name="Griggs A."/>
            <person name="Gujja S."/>
            <person name="Heilman E.R."/>
            <person name="Heiman D."/>
            <person name="Hepburn T."/>
            <person name="Howarth C."/>
            <person name="Jen D."/>
            <person name="Larson L."/>
            <person name="Mehta T."/>
            <person name="Neiman D."/>
            <person name="Pearson M."/>
            <person name="Roberts A."/>
            <person name="Saif S."/>
            <person name="Shea T."/>
            <person name="Shenoy N."/>
            <person name="Sisk P."/>
            <person name="Stolte C."/>
            <person name="Sykes S."/>
            <person name="Walk T."/>
            <person name="White J."/>
            <person name="Yandava C."/>
            <person name="Haas B."/>
            <person name="Nusbaum C."/>
            <person name="Birren B."/>
        </authorList>
    </citation>
    <scope>NUCLEOTIDE SEQUENCE [LARGE SCALE GENOMIC DNA]</scope>
    <source>
        <strain evidence="10">R3-111a-1</strain>
    </source>
</reference>
<feature type="transmembrane region" description="Helical" evidence="6">
    <location>
        <begin position="634"/>
        <end position="653"/>
    </location>
</feature>
<evidence type="ECO:0000256" key="5">
    <source>
        <dbReference type="ARBA" id="ARBA00023002"/>
    </source>
</evidence>
<proteinExistence type="inferred from homology"/>
<organism evidence="8">
    <name type="scientific">Gaeumannomyces tritici (strain R3-111a-1)</name>
    <name type="common">Wheat and barley take-all root rot fungus</name>
    <name type="synonym">Gaeumannomyces graminis var. tritici</name>
    <dbReference type="NCBI Taxonomy" id="644352"/>
    <lineage>
        <taxon>Eukaryota</taxon>
        <taxon>Fungi</taxon>
        <taxon>Dikarya</taxon>
        <taxon>Ascomycota</taxon>
        <taxon>Pezizomycotina</taxon>
        <taxon>Sordariomycetes</taxon>
        <taxon>Sordariomycetidae</taxon>
        <taxon>Magnaporthales</taxon>
        <taxon>Magnaporthaceae</taxon>
        <taxon>Gaeumannomyces</taxon>
    </lineage>
</organism>
<dbReference type="Gene3D" id="3.50.50.60">
    <property type="entry name" value="FAD/NAD(P)-binding domain"/>
    <property type="match status" value="1"/>
</dbReference>
<dbReference type="STRING" id="644352.J3PB27"/>
<comment type="cofactor">
    <cofactor evidence="1">
        <name>FAD</name>
        <dbReference type="ChEBI" id="CHEBI:57692"/>
    </cofactor>
</comment>
<dbReference type="PANTHER" id="PTHR47356:SF2">
    <property type="entry name" value="FAD-BINDING DOMAIN-CONTAINING PROTEIN-RELATED"/>
    <property type="match status" value="1"/>
</dbReference>
<keyword evidence="6" id="KW-0472">Membrane</keyword>
<feature type="transmembrane region" description="Helical" evidence="6">
    <location>
        <begin position="601"/>
        <end position="622"/>
    </location>
</feature>
<dbReference type="InterPro" id="IPR036188">
    <property type="entry name" value="FAD/NAD-bd_sf"/>
</dbReference>
<evidence type="ECO:0000313" key="9">
    <source>
        <dbReference type="EnsemblFungi" id="EJT71443"/>
    </source>
</evidence>
<keyword evidence="6" id="KW-0812">Transmembrane</keyword>
<evidence type="ECO:0000313" key="8">
    <source>
        <dbReference type="EMBL" id="EJT71443.1"/>
    </source>
</evidence>
<feature type="transmembrane region" description="Helical" evidence="6">
    <location>
        <begin position="760"/>
        <end position="781"/>
    </location>
</feature>
<evidence type="ECO:0000256" key="1">
    <source>
        <dbReference type="ARBA" id="ARBA00001974"/>
    </source>
</evidence>
<keyword evidence="4" id="KW-0274">FAD</keyword>
<keyword evidence="6" id="KW-1133">Transmembrane helix</keyword>
<feature type="transmembrane region" description="Helical" evidence="6">
    <location>
        <begin position="702"/>
        <end position="725"/>
    </location>
</feature>
<dbReference type="GO" id="GO:0004497">
    <property type="term" value="F:monooxygenase activity"/>
    <property type="evidence" value="ECO:0007669"/>
    <property type="project" value="InterPro"/>
</dbReference>
<evidence type="ECO:0000256" key="6">
    <source>
        <dbReference type="SAM" id="Phobius"/>
    </source>
</evidence>
<evidence type="ECO:0000259" key="7">
    <source>
        <dbReference type="Pfam" id="PF01494"/>
    </source>
</evidence>
<evidence type="ECO:0000256" key="3">
    <source>
        <dbReference type="ARBA" id="ARBA00022630"/>
    </source>
</evidence>
<dbReference type="EMBL" id="GL385400">
    <property type="protein sequence ID" value="EJT71443.1"/>
    <property type="molecule type" value="Genomic_DNA"/>
</dbReference>
<dbReference type="EnsemblFungi" id="EJT71443">
    <property type="protein sequence ID" value="EJT71443"/>
    <property type="gene ID" value="GGTG_10701"/>
</dbReference>
<dbReference type="eggNOG" id="KOG2614">
    <property type="taxonomic scope" value="Eukaryota"/>
</dbReference>
<reference evidence="9" key="5">
    <citation type="submission" date="2018-04" db="UniProtKB">
        <authorList>
            <consortium name="EnsemblFungi"/>
        </authorList>
    </citation>
    <scope>IDENTIFICATION</scope>
    <source>
        <strain evidence="9">R3-111a-1</strain>
    </source>
</reference>
<dbReference type="PRINTS" id="PR00420">
    <property type="entry name" value="RNGMNOXGNASE"/>
</dbReference>
<dbReference type="SUPFAM" id="SSF51905">
    <property type="entry name" value="FAD/NAD(P)-binding domain"/>
    <property type="match status" value="1"/>
</dbReference>
<reference evidence="9" key="4">
    <citation type="journal article" date="2015" name="G3 (Bethesda)">
        <title>Genome sequences of three phytopathogenic species of the Magnaporthaceae family of fungi.</title>
        <authorList>
            <person name="Okagaki L.H."/>
            <person name="Nunes C.C."/>
            <person name="Sailsbery J."/>
            <person name="Clay B."/>
            <person name="Brown D."/>
            <person name="John T."/>
            <person name="Oh Y."/>
            <person name="Young N."/>
            <person name="Fitzgerald M."/>
            <person name="Haas B.J."/>
            <person name="Zeng Q."/>
            <person name="Young S."/>
            <person name="Adiconis X."/>
            <person name="Fan L."/>
            <person name="Levin J.Z."/>
            <person name="Mitchell T.K."/>
            <person name="Okubara P.A."/>
            <person name="Farman M.L."/>
            <person name="Kohn L.M."/>
            <person name="Birren B."/>
            <person name="Ma L.-J."/>
            <person name="Dean R.A."/>
        </authorList>
    </citation>
    <scope>NUCLEOTIDE SEQUENCE</scope>
    <source>
        <strain evidence="9">R3-111a-1</strain>
    </source>
</reference>
<reference evidence="8" key="2">
    <citation type="submission" date="2010-07" db="EMBL/GenBank/DDBJ databases">
        <authorList>
            <consortium name="The Broad Institute Genome Sequencing Platform"/>
            <consortium name="Broad Institute Genome Sequencing Center for Infectious Disease"/>
            <person name="Ma L.-J."/>
            <person name="Dead R."/>
            <person name="Young S."/>
            <person name="Zeng Q."/>
            <person name="Koehrsen M."/>
            <person name="Alvarado L."/>
            <person name="Berlin A."/>
            <person name="Chapman S.B."/>
            <person name="Chen Z."/>
            <person name="Freedman E."/>
            <person name="Gellesch M."/>
            <person name="Goldberg J."/>
            <person name="Griggs A."/>
            <person name="Gujja S."/>
            <person name="Heilman E.R."/>
            <person name="Heiman D."/>
            <person name="Hepburn T."/>
            <person name="Howarth C."/>
            <person name="Jen D."/>
            <person name="Larson L."/>
            <person name="Mehta T."/>
            <person name="Neiman D."/>
            <person name="Pearson M."/>
            <person name="Roberts A."/>
            <person name="Saif S."/>
            <person name="Shea T."/>
            <person name="Shenoy N."/>
            <person name="Sisk P."/>
            <person name="Stolte C."/>
            <person name="Sykes S."/>
            <person name="Walk T."/>
            <person name="White J."/>
            <person name="Yandava C."/>
            <person name="Haas B."/>
            <person name="Nusbaum C."/>
            <person name="Birren B."/>
        </authorList>
    </citation>
    <scope>NUCLEOTIDE SEQUENCE</scope>
    <source>
        <strain evidence="8">R3-111a-1</strain>
    </source>
</reference>
<dbReference type="GO" id="GO:0071949">
    <property type="term" value="F:FAD binding"/>
    <property type="evidence" value="ECO:0007669"/>
    <property type="project" value="InterPro"/>
</dbReference>
<dbReference type="OrthoDB" id="16820at2759"/>
<dbReference type="GeneID" id="20351159"/>
<gene>
    <name evidence="9" type="primary">20351159</name>
    <name evidence="8" type="ORF">GGTG_10701</name>
</gene>
<feature type="domain" description="FAD-binding" evidence="7">
    <location>
        <begin position="8"/>
        <end position="339"/>
    </location>
</feature>
<comment type="similarity">
    <text evidence="2">Belongs to the paxM FAD-dependent monooxygenase family.</text>
</comment>
<feature type="transmembrane region" description="Helical" evidence="6">
    <location>
        <begin position="801"/>
        <end position="824"/>
    </location>
</feature>
<evidence type="ECO:0000313" key="10">
    <source>
        <dbReference type="Proteomes" id="UP000006039"/>
    </source>
</evidence>
<dbReference type="AlphaFoldDB" id="J3PB27"/>